<gene>
    <name evidence="1" type="ORF">BV25DRAFT_1870621</name>
</gene>
<dbReference type="Proteomes" id="UP000814140">
    <property type="component" value="Unassembled WGS sequence"/>
</dbReference>
<organism evidence="1 2">
    <name type="scientific">Artomyces pyxidatus</name>
    <dbReference type="NCBI Taxonomy" id="48021"/>
    <lineage>
        <taxon>Eukaryota</taxon>
        <taxon>Fungi</taxon>
        <taxon>Dikarya</taxon>
        <taxon>Basidiomycota</taxon>
        <taxon>Agaricomycotina</taxon>
        <taxon>Agaricomycetes</taxon>
        <taxon>Russulales</taxon>
        <taxon>Auriscalpiaceae</taxon>
        <taxon>Artomyces</taxon>
    </lineage>
</organism>
<name>A0ACB8SYK5_9AGAM</name>
<comment type="caution">
    <text evidence="1">The sequence shown here is derived from an EMBL/GenBank/DDBJ whole genome shotgun (WGS) entry which is preliminary data.</text>
</comment>
<reference evidence="1" key="1">
    <citation type="submission" date="2021-03" db="EMBL/GenBank/DDBJ databases">
        <authorList>
            <consortium name="DOE Joint Genome Institute"/>
            <person name="Ahrendt S."/>
            <person name="Looney B.P."/>
            <person name="Miyauchi S."/>
            <person name="Morin E."/>
            <person name="Drula E."/>
            <person name="Courty P.E."/>
            <person name="Chicoki N."/>
            <person name="Fauchery L."/>
            <person name="Kohler A."/>
            <person name="Kuo A."/>
            <person name="Labutti K."/>
            <person name="Pangilinan J."/>
            <person name="Lipzen A."/>
            <person name="Riley R."/>
            <person name="Andreopoulos W."/>
            <person name="He G."/>
            <person name="Johnson J."/>
            <person name="Barry K.W."/>
            <person name="Grigoriev I.V."/>
            <person name="Nagy L."/>
            <person name="Hibbett D."/>
            <person name="Henrissat B."/>
            <person name="Matheny P.B."/>
            <person name="Labbe J."/>
            <person name="Martin F."/>
        </authorList>
    </citation>
    <scope>NUCLEOTIDE SEQUENCE</scope>
    <source>
        <strain evidence="1">HHB10654</strain>
    </source>
</reference>
<dbReference type="EMBL" id="MU277211">
    <property type="protein sequence ID" value="KAI0061588.1"/>
    <property type="molecule type" value="Genomic_DNA"/>
</dbReference>
<evidence type="ECO:0000313" key="1">
    <source>
        <dbReference type="EMBL" id="KAI0061588.1"/>
    </source>
</evidence>
<reference evidence="1" key="2">
    <citation type="journal article" date="2022" name="New Phytol.">
        <title>Evolutionary transition to the ectomycorrhizal habit in the genomes of a hyperdiverse lineage of mushroom-forming fungi.</title>
        <authorList>
            <person name="Looney B."/>
            <person name="Miyauchi S."/>
            <person name="Morin E."/>
            <person name="Drula E."/>
            <person name="Courty P.E."/>
            <person name="Kohler A."/>
            <person name="Kuo A."/>
            <person name="LaButti K."/>
            <person name="Pangilinan J."/>
            <person name="Lipzen A."/>
            <person name="Riley R."/>
            <person name="Andreopoulos W."/>
            <person name="He G."/>
            <person name="Johnson J."/>
            <person name="Nolan M."/>
            <person name="Tritt A."/>
            <person name="Barry K.W."/>
            <person name="Grigoriev I.V."/>
            <person name="Nagy L.G."/>
            <person name="Hibbett D."/>
            <person name="Henrissat B."/>
            <person name="Matheny P.B."/>
            <person name="Labbe J."/>
            <person name="Martin F.M."/>
        </authorList>
    </citation>
    <scope>NUCLEOTIDE SEQUENCE</scope>
    <source>
        <strain evidence="1">HHB10654</strain>
    </source>
</reference>
<keyword evidence="2" id="KW-1185">Reference proteome</keyword>
<evidence type="ECO:0000313" key="2">
    <source>
        <dbReference type="Proteomes" id="UP000814140"/>
    </source>
</evidence>
<accession>A0ACB8SYK5</accession>
<sequence length="417" mass="45220">MSRYRPTGIPPPLRGVRVLDLTRVLAGPTATMLLADLGADVIKVEEPTRGDDTRSWAPPAAPLSPDAPAEAAHLPPESAYFLAANRNKRSLTVDFKKPKGLEIVHRLVERADVLVENFVPGKLATMGLGWEDCKKLNERLIYASISGYGQTGPFRGAAGYDVVIEGEAGLMHITGEPDRPPAKVGVAVTDIATGLYAHGAIMAALISRAQTGHGVYIDCNLFESQIAGLANIASNYLVGGKEAGRYGTAHPSIVPYQVFPCKDGYLMIGAGNDKQFRVLAERVLRRPELARDTRFSTNAGRVAHREEVVQLITDALMEETREHWLREFTGVGVPFGPINNIEQTFSHPQAKARGVVVEVEHPRAGKIKMVGPAVSYNGRRMPVTRAPPWLSQHTDEVLGELGYGAEDIAKMRLDGVV</sequence>
<protein>
    <submittedName>
        <fullName evidence="1">CAIB/BAIF family enzyme</fullName>
    </submittedName>
</protein>
<proteinExistence type="predicted"/>